<dbReference type="Gene3D" id="3.30.457.10">
    <property type="entry name" value="Copper amine oxidase-like, N-terminal domain"/>
    <property type="match status" value="1"/>
</dbReference>
<dbReference type="AlphaFoldDB" id="A0AAP7A7G1"/>
<keyword evidence="1" id="KW-0732">Signal</keyword>
<evidence type="ECO:0000259" key="2">
    <source>
        <dbReference type="Pfam" id="PF07833"/>
    </source>
</evidence>
<gene>
    <name evidence="3" type="ORF">HMI46_25835</name>
</gene>
<feature type="signal peptide" evidence="1">
    <location>
        <begin position="1"/>
        <end position="25"/>
    </location>
</feature>
<dbReference type="Pfam" id="PF07833">
    <property type="entry name" value="Cu_amine_oxidN1"/>
    <property type="match status" value="1"/>
</dbReference>
<dbReference type="InterPro" id="IPR012854">
    <property type="entry name" value="Cu_amine_oxidase-like_N"/>
</dbReference>
<comment type="caution">
    <text evidence="3">The sequence shown here is derived from an EMBL/GenBank/DDBJ whole genome shotgun (WGS) entry which is preliminary data.</text>
</comment>
<feature type="domain" description="Copper amine oxidase-like N-terminal" evidence="2">
    <location>
        <begin position="37"/>
        <end position="125"/>
    </location>
</feature>
<accession>A0AAP7A7G1</accession>
<evidence type="ECO:0000256" key="1">
    <source>
        <dbReference type="SAM" id="SignalP"/>
    </source>
</evidence>
<name>A0AAP7A7G1_PAEAL</name>
<evidence type="ECO:0000313" key="3">
    <source>
        <dbReference type="EMBL" id="NOJ73937.1"/>
    </source>
</evidence>
<sequence>MKKRLSKLLLVAILSACIIPNQLFAQSSNREYAEINVDGINLKLSNKAFIEDGVTYVPFKDLFDELNMKVTYDQNTKEVSGKNELLSMKFTIGKPSVTINGVMQKADASIVEKGVTYVPINYLNKKGTQLKVSQKYAHSNIMKIEGRMIRKKIRNSTEYYLGEGYTDNFSEFVPDGKGREYKNGNVTAEPYTKDGETGRYKDGGMEGWFIFYSEEGHKSKADYMIVKLHNDGNVGTGYFYAKDGTLLYTREYDE</sequence>
<organism evidence="3 4">
    <name type="scientific">Paenibacillus alvei</name>
    <name type="common">Bacillus alvei</name>
    <dbReference type="NCBI Taxonomy" id="44250"/>
    <lineage>
        <taxon>Bacteria</taxon>
        <taxon>Bacillati</taxon>
        <taxon>Bacillota</taxon>
        <taxon>Bacilli</taxon>
        <taxon>Bacillales</taxon>
        <taxon>Paenibacillaceae</taxon>
        <taxon>Paenibacillus</taxon>
    </lineage>
</organism>
<dbReference type="InterPro" id="IPR036582">
    <property type="entry name" value="Mao_N_sf"/>
</dbReference>
<proteinExistence type="predicted"/>
<evidence type="ECO:0000313" key="4">
    <source>
        <dbReference type="Proteomes" id="UP000552038"/>
    </source>
</evidence>
<dbReference type="RefSeq" id="WP_171419759.1">
    <property type="nucleotide sequence ID" value="NZ_JABFOR010000063.1"/>
</dbReference>
<dbReference type="SUPFAM" id="SSF55383">
    <property type="entry name" value="Copper amine oxidase, domain N"/>
    <property type="match status" value="1"/>
</dbReference>
<dbReference type="EMBL" id="JABFOR010000063">
    <property type="protein sequence ID" value="NOJ73937.1"/>
    <property type="molecule type" value="Genomic_DNA"/>
</dbReference>
<protein>
    <submittedName>
        <fullName evidence="3">Copper amine oxidase N-terminal domain-containing protein</fullName>
    </submittedName>
</protein>
<dbReference type="Proteomes" id="UP000552038">
    <property type="component" value="Unassembled WGS sequence"/>
</dbReference>
<feature type="chain" id="PRO_5042855926" evidence="1">
    <location>
        <begin position="26"/>
        <end position="254"/>
    </location>
</feature>
<reference evidence="3 4" key="1">
    <citation type="submission" date="2020-05" db="EMBL/GenBank/DDBJ databases">
        <title>Whole genome sequencing and identification of novel metabolites from Paenibacillus alvei strain JR949.</title>
        <authorList>
            <person name="Rajendhran J."/>
            <person name="Sree Pranav P."/>
            <person name="Mahalakshmi B."/>
            <person name="Karthikeyan R."/>
        </authorList>
    </citation>
    <scope>NUCLEOTIDE SEQUENCE [LARGE SCALE GENOMIC DNA]</scope>
    <source>
        <strain evidence="3 4">JR949</strain>
    </source>
</reference>